<dbReference type="RefSeq" id="WP_145236041.1">
    <property type="nucleotide sequence ID" value="NZ_CP036273.1"/>
</dbReference>
<dbReference type="InterPro" id="IPR004960">
    <property type="entry name" value="LipA_acyltrans"/>
</dbReference>
<dbReference type="OrthoDB" id="9801955at2"/>
<dbReference type="GO" id="GO:0009247">
    <property type="term" value="P:glycolipid biosynthetic process"/>
    <property type="evidence" value="ECO:0007669"/>
    <property type="project" value="UniProtKB-ARBA"/>
</dbReference>
<proteinExistence type="predicted"/>
<dbReference type="PANTHER" id="PTHR30606:SF10">
    <property type="entry name" value="PHOSPHATIDYLINOSITOL MANNOSIDE ACYLTRANSFERASE"/>
    <property type="match status" value="1"/>
</dbReference>
<dbReference type="PANTHER" id="PTHR30606">
    <property type="entry name" value="LIPID A BIOSYNTHESIS LAUROYL ACYLTRANSFERASE"/>
    <property type="match status" value="1"/>
</dbReference>
<dbReference type="AlphaFoldDB" id="A0A517XQB4"/>
<sequence>MAKKPRNPRVEYLVYLAVRLAVMVVHALPPPLALKLADGLAWLAYHVDKRHRLVAAENIAHAFPLLTPAAVDERVRATYRHFARVAVEMVLLPRKLHVTSWRRYLNLYPWTPALATVLSDRPALVVTAHFGNWELAGWMIGLTGLKTYAIARVLDNPHLERFLKRLRQGTGQTIIAKKDDFDRLQDVMKAGGKLATLADQDAGPRGLFVNFFGRPASTHKAVALMALEFDAPLAVIGVPRVPAPPGTPGGGALMYYEVVAEDVIDPRDYAGRPDAVRAITERYTAAVERLIRRHPEQYFWLHRRWKTTPAVRKAKAAA</sequence>
<dbReference type="EMBL" id="CP036273">
    <property type="protein sequence ID" value="QDU19697.1"/>
    <property type="molecule type" value="Genomic_DNA"/>
</dbReference>
<dbReference type="GO" id="GO:0005886">
    <property type="term" value="C:plasma membrane"/>
    <property type="evidence" value="ECO:0007669"/>
    <property type="project" value="UniProtKB-SubCell"/>
</dbReference>
<evidence type="ECO:0000256" key="3">
    <source>
        <dbReference type="ARBA" id="ARBA00022519"/>
    </source>
</evidence>
<evidence type="ECO:0000313" key="8">
    <source>
        <dbReference type="EMBL" id="QDU19697.1"/>
    </source>
</evidence>
<dbReference type="KEGG" id="uli:ETAA1_16280"/>
<keyword evidence="4 8" id="KW-0808">Transferase</keyword>
<protein>
    <submittedName>
        <fullName evidence="8">Lipid A biosynthesis lauroyl acyltransferase</fullName>
        <ecNumber evidence="8">2.3.1.-</ecNumber>
    </submittedName>
</protein>
<keyword evidence="2" id="KW-1003">Cell membrane</keyword>
<comment type="subcellular location">
    <subcellularLocation>
        <location evidence="1">Cell inner membrane</location>
    </subcellularLocation>
</comment>
<evidence type="ECO:0000256" key="5">
    <source>
        <dbReference type="ARBA" id="ARBA00023136"/>
    </source>
</evidence>
<keyword evidence="6 8" id="KW-0012">Acyltransferase</keyword>
<keyword evidence="7" id="KW-1133">Transmembrane helix</keyword>
<keyword evidence="9" id="KW-1185">Reference proteome</keyword>
<keyword evidence="7" id="KW-0812">Transmembrane</keyword>
<accession>A0A517XQB4</accession>
<dbReference type="EC" id="2.3.1.-" evidence="8"/>
<evidence type="ECO:0000256" key="2">
    <source>
        <dbReference type="ARBA" id="ARBA00022475"/>
    </source>
</evidence>
<evidence type="ECO:0000256" key="1">
    <source>
        <dbReference type="ARBA" id="ARBA00004533"/>
    </source>
</evidence>
<evidence type="ECO:0000256" key="7">
    <source>
        <dbReference type="SAM" id="Phobius"/>
    </source>
</evidence>
<name>A0A517XQB4_9BACT</name>
<feature type="transmembrane region" description="Helical" evidence="7">
    <location>
        <begin position="12"/>
        <end position="29"/>
    </location>
</feature>
<evidence type="ECO:0000256" key="6">
    <source>
        <dbReference type="ARBA" id="ARBA00023315"/>
    </source>
</evidence>
<evidence type="ECO:0000256" key="4">
    <source>
        <dbReference type="ARBA" id="ARBA00022679"/>
    </source>
</evidence>
<organism evidence="8 9">
    <name type="scientific">Urbifossiella limnaea</name>
    <dbReference type="NCBI Taxonomy" id="2528023"/>
    <lineage>
        <taxon>Bacteria</taxon>
        <taxon>Pseudomonadati</taxon>
        <taxon>Planctomycetota</taxon>
        <taxon>Planctomycetia</taxon>
        <taxon>Gemmatales</taxon>
        <taxon>Gemmataceae</taxon>
        <taxon>Urbifossiella</taxon>
    </lineage>
</organism>
<gene>
    <name evidence="8" type="primary">htrB_1</name>
    <name evidence="8" type="ORF">ETAA1_16280</name>
</gene>
<dbReference type="CDD" id="cd07984">
    <property type="entry name" value="LPLAT_LABLAT-like"/>
    <property type="match status" value="1"/>
</dbReference>
<reference evidence="8 9" key="1">
    <citation type="submission" date="2019-02" db="EMBL/GenBank/DDBJ databases">
        <title>Deep-cultivation of Planctomycetes and their phenomic and genomic characterization uncovers novel biology.</title>
        <authorList>
            <person name="Wiegand S."/>
            <person name="Jogler M."/>
            <person name="Boedeker C."/>
            <person name="Pinto D."/>
            <person name="Vollmers J."/>
            <person name="Rivas-Marin E."/>
            <person name="Kohn T."/>
            <person name="Peeters S.H."/>
            <person name="Heuer A."/>
            <person name="Rast P."/>
            <person name="Oberbeckmann S."/>
            <person name="Bunk B."/>
            <person name="Jeske O."/>
            <person name="Meyerdierks A."/>
            <person name="Storesund J.E."/>
            <person name="Kallscheuer N."/>
            <person name="Luecker S."/>
            <person name="Lage O.M."/>
            <person name="Pohl T."/>
            <person name="Merkel B.J."/>
            <person name="Hornburger P."/>
            <person name="Mueller R.-W."/>
            <person name="Bruemmer F."/>
            <person name="Labrenz M."/>
            <person name="Spormann A.M."/>
            <person name="Op den Camp H."/>
            <person name="Overmann J."/>
            <person name="Amann R."/>
            <person name="Jetten M.S.M."/>
            <person name="Mascher T."/>
            <person name="Medema M.H."/>
            <person name="Devos D.P."/>
            <person name="Kaster A.-K."/>
            <person name="Ovreas L."/>
            <person name="Rohde M."/>
            <person name="Galperin M.Y."/>
            <person name="Jogler C."/>
        </authorList>
    </citation>
    <scope>NUCLEOTIDE SEQUENCE [LARGE SCALE GENOMIC DNA]</scope>
    <source>
        <strain evidence="8 9">ETA_A1</strain>
    </source>
</reference>
<dbReference type="GO" id="GO:0016746">
    <property type="term" value="F:acyltransferase activity"/>
    <property type="evidence" value="ECO:0007669"/>
    <property type="project" value="UniProtKB-KW"/>
</dbReference>
<evidence type="ECO:0000313" key="9">
    <source>
        <dbReference type="Proteomes" id="UP000319576"/>
    </source>
</evidence>
<dbReference type="Pfam" id="PF03279">
    <property type="entry name" value="Lip_A_acyltrans"/>
    <property type="match status" value="1"/>
</dbReference>
<dbReference type="Proteomes" id="UP000319576">
    <property type="component" value="Chromosome"/>
</dbReference>
<keyword evidence="5 7" id="KW-0472">Membrane</keyword>
<keyword evidence="3" id="KW-0997">Cell inner membrane</keyword>